<dbReference type="InterPro" id="IPR050638">
    <property type="entry name" value="AA-Vitamin_Transporters"/>
</dbReference>
<comment type="caution">
    <text evidence="8">The sequence shown here is derived from an EMBL/GenBank/DDBJ whole genome shotgun (WGS) entry which is preliminary data.</text>
</comment>
<proteinExistence type="inferred from homology"/>
<feature type="transmembrane region" description="Helical" evidence="6">
    <location>
        <begin position="80"/>
        <end position="99"/>
    </location>
</feature>
<reference evidence="8 9" key="1">
    <citation type="journal article" date="2019" name="Int. J. Syst. Evol. Microbiol.">
        <title>The Global Catalogue of Microorganisms (GCM) 10K type strain sequencing project: providing services to taxonomists for standard genome sequencing and annotation.</title>
        <authorList>
            <consortium name="The Broad Institute Genomics Platform"/>
            <consortium name="The Broad Institute Genome Sequencing Center for Infectious Disease"/>
            <person name="Wu L."/>
            <person name="Ma J."/>
        </authorList>
    </citation>
    <scope>NUCLEOTIDE SEQUENCE [LARGE SCALE GENOMIC DNA]</scope>
    <source>
        <strain evidence="8 9">JCM 13518</strain>
    </source>
</reference>
<evidence type="ECO:0000313" key="8">
    <source>
        <dbReference type="EMBL" id="GAA1741054.1"/>
    </source>
</evidence>
<feature type="transmembrane region" description="Helical" evidence="6">
    <location>
        <begin position="284"/>
        <end position="304"/>
    </location>
</feature>
<sequence>MQNYSLVLHRTGLQTQGVPARHIALACLVAVLWGVNFLAIHASLQQFPPIFLVALRFALIAVPALLFVPRPQVPTRWLVGYGLGFGVVQFLGLYLGMAAGFPTGLASLVLQASAPFTVVLGALLLRESLSPRRVVGIAAAVAGLGLVGISRGGAGGWWPFALVLLGALGWAFGNISTRLAAPDKPLHLILWMAVVPPLPMLALSLVVEGPAEIGDAWATAATAEAVPAWIGLAYTVLLGTIVGSGIWVWLMKRHPAGVVAPFSMLVPVVGMLTAALVLDERPSGLALAGGLLVVAGVLWSGRLPRVPDLVGTRRQRRRLASSAAQ</sequence>
<comment type="subcellular location">
    <subcellularLocation>
        <location evidence="1">Membrane</location>
        <topology evidence="1">Multi-pass membrane protein</topology>
    </subcellularLocation>
</comment>
<feature type="transmembrane region" description="Helical" evidence="6">
    <location>
        <begin position="105"/>
        <end position="125"/>
    </location>
</feature>
<evidence type="ECO:0000256" key="3">
    <source>
        <dbReference type="ARBA" id="ARBA00022692"/>
    </source>
</evidence>
<feature type="transmembrane region" description="Helical" evidence="6">
    <location>
        <begin position="188"/>
        <end position="207"/>
    </location>
</feature>
<dbReference type="PANTHER" id="PTHR32322">
    <property type="entry name" value="INNER MEMBRANE TRANSPORTER"/>
    <property type="match status" value="1"/>
</dbReference>
<evidence type="ECO:0000313" key="9">
    <source>
        <dbReference type="Proteomes" id="UP001501057"/>
    </source>
</evidence>
<keyword evidence="5 6" id="KW-0472">Membrane</keyword>
<feature type="domain" description="EamA" evidence="7">
    <location>
        <begin position="23"/>
        <end position="147"/>
    </location>
</feature>
<dbReference type="Proteomes" id="UP001501057">
    <property type="component" value="Unassembled WGS sequence"/>
</dbReference>
<accession>A0ABN2JW92</accession>
<dbReference type="Pfam" id="PF00892">
    <property type="entry name" value="EamA"/>
    <property type="match status" value="2"/>
</dbReference>
<evidence type="ECO:0000256" key="1">
    <source>
        <dbReference type="ARBA" id="ARBA00004141"/>
    </source>
</evidence>
<feature type="transmembrane region" description="Helical" evidence="6">
    <location>
        <begin position="227"/>
        <end position="250"/>
    </location>
</feature>
<feature type="domain" description="EamA" evidence="7">
    <location>
        <begin position="160"/>
        <end position="299"/>
    </location>
</feature>
<dbReference type="SUPFAM" id="SSF103481">
    <property type="entry name" value="Multidrug resistance efflux transporter EmrE"/>
    <property type="match status" value="2"/>
</dbReference>
<feature type="transmembrane region" description="Helical" evidence="6">
    <location>
        <begin position="157"/>
        <end position="176"/>
    </location>
</feature>
<organism evidence="8 9">
    <name type="scientific">Aeromicrobium alkaliterrae</name>
    <dbReference type="NCBI Taxonomy" id="302168"/>
    <lineage>
        <taxon>Bacteria</taxon>
        <taxon>Bacillati</taxon>
        <taxon>Actinomycetota</taxon>
        <taxon>Actinomycetes</taxon>
        <taxon>Propionibacteriales</taxon>
        <taxon>Nocardioidaceae</taxon>
        <taxon>Aeromicrobium</taxon>
    </lineage>
</organism>
<feature type="transmembrane region" description="Helical" evidence="6">
    <location>
        <begin position="23"/>
        <end position="44"/>
    </location>
</feature>
<protein>
    <submittedName>
        <fullName evidence="8">EamA family transporter</fullName>
    </submittedName>
</protein>
<evidence type="ECO:0000259" key="7">
    <source>
        <dbReference type="Pfam" id="PF00892"/>
    </source>
</evidence>
<gene>
    <name evidence="8" type="ORF">GCM10009710_21580</name>
</gene>
<dbReference type="EMBL" id="BAAAME010000004">
    <property type="protein sequence ID" value="GAA1741054.1"/>
    <property type="molecule type" value="Genomic_DNA"/>
</dbReference>
<evidence type="ECO:0000256" key="2">
    <source>
        <dbReference type="ARBA" id="ARBA00007362"/>
    </source>
</evidence>
<dbReference type="Gene3D" id="1.10.3730.20">
    <property type="match status" value="1"/>
</dbReference>
<dbReference type="InterPro" id="IPR000620">
    <property type="entry name" value="EamA_dom"/>
</dbReference>
<feature type="transmembrane region" description="Helical" evidence="6">
    <location>
        <begin position="257"/>
        <end position="278"/>
    </location>
</feature>
<dbReference type="PANTHER" id="PTHR32322:SF9">
    <property type="entry name" value="AMINO-ACID METABOLITE EFFLUX PUMP-RELATED"/>
    <property type="match status" value="1"/>
</dbReference>
<keyword evidence="4 6" id="KW-1133">Transmembrane helix</keyword>
<evidence type="ECO:0000256" key="6">
    <source>
        <dbReference type="SAM" id="Phobius"/>
    </source>
</evidence>
<keyword evidence="9" id="KW-1185">Reference proteome</keyword>
<feature type="transmembrane region" description="Helical" evidence="6">
    <location>
        <begin position="134"/>
        <end position="151"/>
    </location>
</feature>
<keyword evidence="3 6" id="KW-0812">Transmembrane</keyword>
<evidence type="ECO:0000256" key="5">
    <source>
        <dbReference type="ARBA" id="ARBA00023136"/>
    </source>
</evidence>
<name>A0ABN2JW92_9ACTN</name>
<dbReference type="InterPro" id="IPR037185">
    <property type="entry name" value="EmrE-like"/>
</dbReference>
<feature type="transmembrane region" description="Helical" evidence="6">
    <location>
        <begin position="50"/>
        <end position="68"/>
    </location>
</feature>
<evidence type="ECO:0000256" key="4">
    <source>
        <dbReference type="ARBA" id="ARBA00022989"/>
    </source>
</evidence>
<comment type="similarity">
    <text evidence="2">Belongs to the EamA transporter family.</text>
</comment>